<accession>A0ABD0Y4U3</accession>
<organism evidence="1 2">
    <name type="scientific">Ranatra chinensis</name>
    <dbReference type="NCBI Taxonomy" id="642074"/>
    <lineage>
        <taxon>Eukaryota</taxon>
        <taxon>Metazoa</taxon>
        <taxon>Ecdysozoa</taxon>
        <taxon>Arthropoda</taxon>
        <taxon>Hexapoda</taxon>
        <taxon>Insecta</taxon>
        <taxon>Pterygota</taxon>
        <taxon>Neoptera</taxon>
        <taxon>Paraneoptera</taxon>
        <taxon>Hemiptera</taxon>
        <taxon>Heteroptera</taxon>
        <taxon>Panheteroptera</taxon>
        <taxon>Nepomorpha</taxon>
        <taxon>Nepidae</taxon>
        <taxon>Ranatrinae</taxon>
        <taxon>Ranatra</taxon>
    </lineage>
</organism>
<proteinExistence type="predicted"/>
<dbReference type="Proteomes" id="UP001558652">
    <property type="component" value="Unassembled WGS sequence"/>
</dbReference>
<gene>
    <name evidence="1" type="ORF">AAG570_002751</name>
</gene>
<dbReference type="AlphaFoldDB" id="A0ABD0Y4U3"/>
<reference evidence="1 2" key="1">
    <citation type="submission" date="2024-07" db="EMBL/GenBank/DDBJ databases">
        <title>Chromosome-level genome assembly of the water stick insect Ranatra chinensis (Heteroptera: Nepidae).</title>
        <authorList>
            <person name="Liu X."/>
        </authorList>
    </citation>
    <scope>NUCLEOTIDE SEQUENCE [LARGE SCALE GENOMIC DNA]</scope>
    <source>
        <strain evidence="1">Cailab_2021Rc</strain>
        <tissue evidence="1">Muscle</tissue>
    </source>
</reference>
<comment type="caution">
    <text evidence="1">The sequence shown here is derived from an EMBL/GenBank/DDBJ whole genome shotgun (WGS) entry which is preliminary data.</text>
</comment>
<name>A0ABD0Y4U3_9HEMI</name>
<evidence type="ECO:0000313" key="2">
    <source>
        <dbReference type="Proteomes" id="UP001558652"/>
    </source>
</evidence>
<sequence length="143" mass="16440">MRSSIGYEVKDGRYPTTQKYPIGPQYALRFASGLDIRSRIFRFQMKDELPALRGRERRRDGVRPRAGHRLMGHCVVTSSLPGANTQKYVTHSMPPLAGHLFRSTADPVQASHYQRHTYQRLLSGAEGFTFEKCLSLPRFSRYH</sequence>
<keyword evidence="2" id="KW-1185">Reference proteome</keyword>
<dbReference type="EMBL" id="JBFDAA010000013">
    <property type="protein sequence ID" value="KAL1122420.1"/>
    <property type="molecule type" value="Genomic_DNA"/>
</dbReference>
<evidence type="ECO:0000313" key="1">
    <source>
        <dbReference type="EMBL" id="KAL1122420.1"/>
    </source>
</evidence>
<protein>
    <submittedName>
        <fullName evidence="1">Uncharacterized protein</fullName>
    </submittedName>
</protein>